<organism evidence="11 12">
    <name type="scientific">Candidatus Thiodiazotropha endolucinida</name>
    <dbReference type="NCBI Taxonomy" id="1655433"/>
    <lineage>
        <taxon>Bacteria</taxon>
        <taxon>Pseudomonadati</taxon>
        <taxon>Pseudomonadota</taxon>
        <taxon>Gammaproteobacteria</taxon>
        <taxon>Chromatiales</taxon>
        <taxon>Sedimenticolaceae</taxon>
        <taxon>Candidatus Thiodiazotropha</taxon>
    </lineage>
</organism>
<dbReference type="InterPro" id="IPR027417">
    <property type="entry name" value="P-loop_NTPase"/>
</dbReference>
<sequence>MKAHTGTNFDKIPLPIHSLSNISMVHSSRTQPQVHKDRRDYHNLRNMLPFLWEYRGRALLALGCLVLAKLANVGIPLVLKEIVDALDKGDETLLVLPLFLLLGYGALRLSSSLFNELRDAIFARVRYRAMRNLSNRVLAHLHELSLRFHLQRQTGAISRDLERGTRSVSTIFNYLVFSIIPMVVEFGLVAVIMLSQYEVIFTLITFGTVAVYVAFTLAITEWRMEFRHTMNRLDSQANNQAFDSLINYETVKYFGNEPLELRRFDETLSRWEDNAVKSQTSMSLLNFGQGGITAIGVTFIMLLAANSVVKGSTSIGDLVLVNAFMLQLFIPLNFLGMVYRQIKYSLADMDLIFKLLEEHAEITDAKDAKQLQLVAGEVRFEQVDFHYQPEREILHKVDFTIAAGEKLAVVGHSGAGKSTLSRLLFRFYDVTDGRIKIDGQDLRQVTRSSLRSAIGIVPQDTVLFNDTILYNLAYGRPDASHEDIEEAARIAHIAEFIEQLPDGYRTVVGERGLKLSGGEKQRVAIARAMLKRPLILVFDEATSSLDTKTEQAIQETLGEVAKQHTTLVIAHRLSTVVDADRILVMEGGRIMEQGKHHELLEMGGLYHQMWQLQQKERQALEMITTTDSVT</sequence>
<dbReference type="AlphaFoldDB" id="A0A7Z1AG34"/>
<keyword evidence="4" id="KW-0547">Nucleotide-binding</keyword>
<dbReference type="SMART" id="SM00382">
    <property type="entry name" value="AAA"/>
    <property type="match status" value="1"/>
</dbReference>
<dbReference type="Proteomes" id="UP000094769">
    <property type="component" value="Unassembled WGS sequence"/>
</dbReference>
<evidence type="ECO:0000256" key="6">
    <source>
        <dbReference type="ARBA" id="ARBA00022989"/>
    </source>
</evidence>
<name>A0A7Z1AG34_9GAMM</name>
<gene>
    <name evidence="11" type="primary">msbA_1</name>
    <name evidence="11" type="ORF">CODIS_10580</name>
</gene>
<dbReference type="GO" id="GO:0140359">
    <property type="term" value="F:ABC-type transporter activity"/>
    <property type="evidence" value="ECO:0007669"/>
    <property type="project" value="InterPro"/>
</dbReference>
<protein>
    <submittedName>
        <fullName evidence="11">Lipid A export ATP-binding/permease protein MsbA</fullName>
        <ecNumber evidence="11">3.6.3.-</ecNumber>
    </submittedName>
</protein>
<dbReference type="Pfam" id="PF00664">
    <property type="entry name" value="ABC_membrane"/>
    <property type="match status" value="1"/>
</dbReference>
<dbReference type="EMBL" id="MARB01000005">
    <property type="protein sequence ID" value="ODJ88512.1"/>
    <property type="molecule type" value="Genomic_DNA"/>
</dbReference>
<feature type="domain" description="ABC transporter" evidence="9">
    <location>
        <begin position="378"/>
        <end position="612"/>
    </location>
</feature>
<keyword evidence="2" id="KW-0813">Transport</keyword>
<proteinExistence type="predicted"/>
<dbReference type="InterPro" id="IPR003439">
    <property type="entry name" value="ABC_transporter-like_ATP-bd"/>
</dbReference>
<dbReference type="Pfam" id="PF00005">
    <property type="entry name" value="ABC_tran"/>
    <property type="match status" value="1"/>
</dbReference>
<dbReference type="FunFam" id="3.40.50.300:FF:000186">
    <property type="entry name" value="ATP-binding cassette sub-family B member 7, mitochondrial"/>
    <property type="match status" value="1"/>
</dbReference>
<evidence type="ECO:0000313" key="11">
    <source>
        <dbReference type="EMBL" id="ODJ88512.1"/>
    </source>
</evidence>
<keyword evidence="5 11" id="KW-0067">ATP-binding</keyword>
<dbReference type="SUPFAM" id="SSF52540">
    <property type="entry name" value="P-loop containing nucleoside triphosphate hydrolases"/>
    <property type="match status" value="1"/>
</dbReference>
<accession>A0A7Z1AG34</accession>
<keyword evidence="7 8" id="KW-0472">Membrane</keyword>
<dbReference type="InterPro" id="IPR036640">
    <property type="entry name" value="ABC1_TM_sf"/>
</dbReference>
<dbReference type="SUPFAM" id="SSF90123">
    <property type="entry name" value="ABC transporter transmembrane region"/>
    <property type="match status" value="1"/>
</dbReference>
<evidence type="ECO:0000259" key="10">
    <source>
        <dbReference type="PROSITE" id="PS50929"/>
    </source>
</evidence>
<evidence type="ECO:0000256" key="3">
    <source>
        <dbReference type="ARBA" id="ARBA00022692"/>
    </source>
</evidence>
<dbReference type="InterPro" id="IPR011527">
    <property type="entry name" value="ABC1_TM_dom"/>
</dbReference>
<dbReference type="Gene3D" id="3.40.50.300">
    <property type="entry name" value="P-loop containing nucleotide triphosphate hydrolases"/>
    <property type="match status" value="1"/>
</dbReference>
<keyword evidence="11" id="KW-0378">Hydrolase</keyword>
<evidence type="ECO:0000259" key="9">
    <source>
        <dbReference type="PROSITE" id="PS50893"/>
    </source>
</evidence>
<dbReference type="PROSITE" id="PS50893">
    <property type="entry name" value="ABC_TRANSPORTER_2"/>
    <property type="match status" value="1"/>
</dbReference>
<comment type="subcellular location">
    <subcellularLocation>
        <location evidence="1">Cell membrane</location>
        <topology evidence="1">Multi-pass membrane protein</topology>
    </subcellularLocation>
</comment>
<evidence type="ECO:0000256" key="5">
    <source>
        <dbReference type="ARBA" id="ARBA00022840"/>
    </source>
</evidence>
<dbReference type="PANTHER" id="PTHR24221">
    <property type="entry name" value="ATP-BINDING CASSETTE SUB-FAMILY B"/>
    <property type="match status" value="1"/>
</dbReference>
<keyword evidence="3 8" id="KW-0812">Transmembrane</keyword>
<evidence type="ECO:0000256" key="4">
    <source>
        <dbReference type="ARBA" id="ARBA00022741"/>
    </source>
</evidence>
<dbReference type="PROSITE" id="PS00211">
    <property type="entry name" value="ABC_TRANSPORTER_1"/>
    <property type="match status" value="1"/>
</dbReference>
<keyword evidence="12" id="KW-1185">Reference proteome</keyword>
<evidence type="ECO:0000256" key="8">
    <source>
        <dbReference type="SAM" id="Phobius"/>
    </source>
</evidence>
<dbReference type="GO" id="GO:0016887">
    <property type="term" value="F:ATP hydrolysis activity"/>
    <property type="evidence" value="ECO:0007669"/>
    <property type="project" value="InterPro"/>
</dbReference>
<dbReference type="GO" id="GO:0005524">
    <property type="term" value="F:ATP binding"/>
    <property type="evidence" value="ECO:0007669"/>
    <property type="project" value="UniProtKB-KW"/>
</dbReference>
<dbReference type="InterPro" id="IPR003593">
    <property type="entry name" value="AAA+_ATPase"/>
</dbReference>
<evidence type="ECO:0000313" key="12">
    <source>
        <dbReference type="Proteomes" id="UP000094769"/>
    </source>
</evidence>
<dbReference type="CDD" id="cd03253">
    <property type="entry name" value="ABCC_ATM1_transporter"/>
    <property type="match status" value="1"/>
</dbReference>
<dbReference type="PROSITE" id="PS50929">
    <property type="entry name" value="ABC_TM1F"/>
    <property type="match status" value="1"/>
</dbReference>
<feature type="transmembrane region" description="Helical" evidence="8">
    <location>
        <begin position="199"/>
        <end position="220"/>
    </location>
</feature>
<dbReference type="GO" id="GO:0006879">
    <property type="term" value="P:intracellular iron ion homeostasis"/>
    <property type="evidence" value="ECO:0007669"/>
    <property type="project" value="TreeGrafter"/>
</dbReference>
<reference evidence="11 12" key="1">
    <citation type="submission" date="2016-06" db="EMBL/GenBank/DDBJ databases">
        <title>Genome sequence of endosymbiont of Candidatus Endolucinida thiodiazotropha.</title>
        <authorList>
            <person name="Poehlein A."/>
            <person name="Koenig S."/>
            <person name="Heiden S.E."/>
            <person name="Thuermer A."/>
            <person name="Voget S."/>
            <person name="Daniel R."/>
            <person name="Markert S."/>
            <person name="Gros O."/>
            <person name="Schweder T."/>
        </authorList>
    </citation>
    <scope>NUCLEOTIDE SEQUENCE [LARGE SCALE GENOMIC DNA]</scope>
    <source>
        <strain evidence="11 12">COS</strain>
    </source>
</reference>
<dbReference type="InterPro" id="IPR039421">
    <property type="entry name" value="Type_1_exporter"/>
</dbReference>
<dbReference type="GO" id="GO:0005886">
    <property type="term" value="C:plasma membrane"/>
    <property type="evidence" value="ECO:0007669"/>
    <property type="project" value="UniProtKB-SubCell"/>
</dbReference>
<dbReference type="CDD" id="cd18582">
    <property type="entry name" value="ABC_6TM_ATM1_ABCB7"/>
    <property type="match status" value="1"/>
</dbReference>
<dbReference type="Gene3D" id="1.20.1560.10">
    <property type="entry name" value="ABC transporter type 1, transmembrane domain"/>
    <property type="match status" value="1"/>
</dbReference>
<dbReference type="PANTHER" id="PTHR24221:SF402">
    <property type="entry name" value="IRON-SULFUR CLUSTERS TRANSPORTER ABCB7, MITOCHONDRIAL"/>
    <property type="match status" value="1"/>
</dbReference>
<dbReference type="InterPro" id="IPR017871">
    <property type="entry name" value="ABC_transporter-like_CS"/>
</dbReference>
<feature type="transmembrane region" description="Helical" evidence="8">
    <location>
        <begin position="284"/>
        <end position="306"/>
    </location>
</feature>
<keyword evidence="6 8" id="KW-1133">Transmembrane helix</keyword>
<evidence type="ECO:0000256" key="7">
    <source>
        <dbReference type="ARBA" id="ARBA00023136"/>
    </source>
</evidence>
<evidence type="ECO:0000256" key="1">
    <source>
        <dbReference type="ARBA" id="ARBA00004651"/>
    </source>
</evidence>
<feature type="transmembrane region" description="Helical" evidence="8">
    <location>
        <begin position="58"/>
        <end position="79"/>
    </location>
</feature>
<feature type="transmembrane region" description="Helical" evidence="8">
    <location>
        <begin position="91"/>
        <end position="109"/>
    </location>
</feature>
<evidence type="ECO:0000256" key="2">
    <source>
        <dbReference type="ARBA" id="ARBA00022448"/>
    </source>
</evidence>
<feature type="transmembrane region" description="Helical" evidence="8">
    <location>
        <begin position="318"/>
        <end position="339"/>
    </location>
</feature>
<comment type="caution">
    <text evidence="11">The sequence shown here is derived from an EMBL/GenBank/DDBJ whole genome shotgun (WGS) entry which is preliminary data.</text>
</comment>
<dbReference type="EC" id="3.6.3.-" evidence="11"/>
<feature type="domain" description="ABC transmembrane type-1" evidence="10">
    <location>
        <begin position="59"/>
        <end position="342"/>
    </location>
</feature>
<feature type="transmembrane region" description="Helical" evidence="8">
    <location>
        <begin position="171"/>
        <end position="193"/>
    </location>
</feature>